<dbReference type="InParanoid" id="A0A401H528"/>
<sequence length="215" mass="23799">MRLPWVVLTLTLAPSVVSAALFPADAKVEMLDTKSFRKAMKQNVTSVVAFVAPWCGHCQRMAPEFSKAAVVLTPMVPLYAVDCDNEANKRLCAEQGVQGFPTVKLFSRGGQSRAITFDSNERTSKSFFYWASKNIPHAVKRLDAVPNIRGWVEDNIAKPRAILLNPGKEIPLMWKSLGNKYKHAVSFSIHRDKTGKSAMKLGAEDHASKASRILI</sequence>
<dbReference type="OrthoDB" id="427280at2759"/>
<dbReference type="PRINTS" id="PR00421">
    <property type="entry name" value="THIOREDOXIN"/>
</dbReference>
<feature type="chain" id="PRO_5019101987" description="Thioredoxin domain-containing protein" evidence="1">
    <location>
        <begin position="20"/>
        <end position="215"/>
    </location>
</feature>
<evidence type="ECO:0000256" key="1">
    <source>
        <dbReference type="SAM" id="SignalP"/>
    </source>
</evidence>
<dbReference type="InterPro" id="IPR036249">
    <property type="entry name" value="Thioredoxin-like_sf"/>
</dbReference>
<organism evidence="3 4">
    <name type="scientific">Sparassis crispa</name>
    <dbReference type="NCBI Taxonomy" id="139825"/>
    <lineage>
        <taxon>Eukaryota</taxon>
        <taxon>Fungi</taxon>
        <taxon>Dikarya</taxon>
        <taxon>Basidiomycota</taxon>
        <taxon>Agaricomycotina</taxon>
        <taxon>Agaricomycetes</taxon>
        <taxon>Polyporales</taxon>
        <taxon>Sparassidaceae</taxon>
        <taxon>Sparassis</taxon>
    </lineage>
</organism>
<dbReference type="PANTHER" id="PTHR45815:SF3">
    <property type="entry name" value="PROTEIN DISULFIDE-ISOMERASE A6"/>
    <property type="match status" value="1"/>
</dbReference>
<dbReference type="Pfam" id="PF00085">
    <property type="entry name" value="Thioredoxin"/>
    <property type="match status" value="1"/>
</dbReference>
<protein>
    <recommendedName>
        <fullName evidence="2">Thioredoxin domain-containing protein</fullName>
    </recommendedName>
</protein>
<dbReference type="InterPro" id="IPR013766">
    <property type="entry name" value="Thioredoxin_domain"/>
</dbReference>
<feature type="signal peptide" evidence="1">
    <location>
        <begin position="1"/>
        <end position="19"/>
    </location>
</feature>
<evidence type="ECO:0000313" key="4">
    <source>
        <dbReference type="Proteomes" id="UP000287166"/>
    </source>
</evidence>
<evidence type="ECO:0000259" key="2">
    <source>
        <dbReference type="PROSITE" id="PS51352"/>
    </source>
</evidence>
<dbReference type="SUPFAM" id="SSF52833">
    <property type="entry name" value="Thioredoxin-like"/>
    <property type="match status" value="1"/>
</dbReference>
<reference evidence="3 4" key="1">
    <citation type="journal article" date="2018" name="Sci. Rep.">
        <title>Genome sequence of the cauliflower mushroom Sparassis crispa (Hanabiratake) and its association with beneficial usage.</title>
        <authorList>
            <person name="Kiyama R."/>
            <person name="Furutani Y."/>
            <person name="Kawaguchi K."/>
            <person name="Nakanishi T."/>
        </authorList>
    </citation>
    <scope>NUCLEOTIDE SEQUENCE [LARGE SCALE GENOMIC DNA]</scope>
</reference>
<dbReference type="GO" id="GO:0005788">
    <property type="term" value="C:endoplasmic reticulum lumen"/>
    <property type="evidence" value="ECO:0007669"/>
    <property type="project" value="TreeGrafter"/>
</dbReference>
<dbReference type="PROSITE" id="PS51352">
    <property type="entry name" value="THIOREDOXIN_2"/>
    <property type="match status" value="1"/>
</dbReference>
<dbReference type="AlphaFoldDB" id="A0A401H528"/>
<dbReference type="PANTHER" id="PTHR45815">
    <property type="entry name" value="PROTEIN DISULFIDE-ISOMERASE A6"/>
    <property type="match status" value="1"/>
</dbReference>
<feature type="domain" description="Thioredoxin" evidence="2">
    <location>
        <begin position="7"/>
        <end position="147"/>
    </location>
</feature>
<name>A0A401H528_9APHY</name>
<dbReference type="GeneID" id="38786420"/>
<evidence type="ECO:0000313" key="3">
    <source>
        <dbReference type="EMBL" id="GBE89503.1"/>
    </source>
</evidence>
<keyword evidence="4" id="KW-1185">Reference proteome</keyword>
<dbReference type="STRING" id="139825.A0A401H528"/>
<dbReference type="RefSeq" id="XP_027620416.1">
    <property type="nucleotide sequence ID" value="XM_027764615.1"/>
</dbReference>
<proteinExistence type="predicted"/>
<dbReference type="FunCoup" id="A0A401H528">
    <property type="interactions" value="78"/>
</dbReference>
<dbReference type="EMBL" id="BFAD01000016">
    <property type="protein sequence ID" value="GBE89503.1"/>
    <property type="molecule type" value="Genomic_DNA"/>
</dbReference>
<dbReference type="Proteomes" id="UP000287166">
    <property type="component" value="Unassembled WGS sequence"/>
</dbReference>
<keyword evidence="1" id="KW-0732">Signal</keyword>
<dbReference type="GO" id="GO:0034976">
    <property type="term" value="P:response to endoplasmic reticulum stress"/>
    <property type="evidence" value="ECO:0007669"/>
    <property type="project" value="TreeGrafter"/>
</dbReference>
<accession>A0A401H528</accession>
<comment type="caution">
    <text evidence="3">The sequence shown here is derived from an EMBL/GenBank/DDBJ whole genome shotgun (WGS) entry which is preliminary data.</text>
</comment>
<dbReference type="GO" id="GO:0015035">
    <property type="term" value="F:protein-disulfide reductase activity"/>
    <property type="evidence" value="ECO:0007669"/>
    <property type="project" value="TreeGrafter"/>
</dbReference>
<dbReference type="Gene3D" id="3.40.30.10">
    <property type="entry name" value="Glutaredoxin"/>
    <property type="match status" value="2"/>
</dbReference>
<gene>
    <name evidence="3" type="ORF">SCP_1601650</name>
</gene>